<dbReference type="GO" id="GO:0015093">
    <property type="term" value="F:ferrous iron transmembrane transporter activity"/>
    <property type="evidence" value="ECO:0007669"/>
    <property type="project" value="TreeGrafter"/>
</dbReference>
<dbReference type="SUPFAM" id="SSF161111">
    <property type="entry name" value="Cation efflux protein transmembrane domain-like"/>
    <property type="match status" value="1"/>
</dbReference>
<feature type="domain" description="Cation efflux protein transmembrane" evidence="11">
    <location>
        <begin position="14"/>
        <end position="206"/>
    </location>
</feature>
<comment type="subcellular location">
    <subcellularLocation>
        <location evidence="1">Membrane</location>
        <topology evidence="1">Multi-pass membrane protein</topology>
    </subcellularLocation>
</comment>
<dbReference type="HOGENOM" id="CLU_013430_3_0_6"/>
<evidence type="ECO:0000256" key="5">
    <source>
        <dbReference type="ARBA" id="ARBA00022496"/>
    </source>
</evidence>
<dbReference type="Pfam" id="PF16916">
    <property type="entry name" value="ZT_dimer"/>
    <property type="match status" value="1"/>
</dbReference>
<evidence type="ECO:0000256" key="8">
    <source>
        <dbReference type="ARBA" id="ARBA00022989"/>
    </source>
</evidence>
<keyword evidence="9 10" id="KW-0472">Membrane</keyword>
<keyword evidence="6 10" id="KW-0812">Transmembrane</keyword>
<dbReference type="GO" id="GO:0015086">
    <property type="term" value="F:cadmium ion transmembrane transporter activity"/>
    <property type="evidence" value="ECO:0007669"/>
    <property type="project" value="TreeGrafter"/>
</dbReference>
<evidence type="ECO:0000313" key="14">
    <source>
        <dbReference type="Proteomes" id="UP000009102"/>
    </source>
</evidence>
<dbReference type="InterPro" id="IPR027469">
    <property type="entry name" value="Cation_efflux_TMD_sf"/>
</dbReference>
<keyword evidence="5" id="KW-0410">Iron transport</keyword>
<evidence type="ECO:0000259" key="11">
    <source>
        <dbReference type="Pfam" id="PF01545"/>
    </source>
</evidence>
<keyword evidence="4" id="KW-1003">Cell membrane</keyword>
<keyword evidence="14" id="KW-1185">Reference proteome</keyword>
<evidence type="ECO:0000313" key="13">
    <source>
        <dbReference type="EMBL" id="ACX96013.1"/>
    </source>
</evidence>
<feature type="transmembrane region" description="Helical" evidence="10">
    <location>
        <begin position="114"/>
        <end position="134"/>
    </location>
</feature>
<keyword evidence="7" id="KW-0862">Zinc</keyword>
<dbReference type="SUPFAM" id="SSF160240">
    <property type="entry name" value="Cation efflux protein cytoplasmic domain-like"/>
    <property type="match status" value="1"/>
</dbReference>
<evidence type="ECO:0000256" key="10">
    <source>
        <dbReference type="SAM" id="Phobius"/>
    </source>
</evidence>
<evidence type="ECO:0000256" key="1">
    <source>
        <dbReference type="ARBA" id="ARBA00004141"/>
    </source>
</evidence>
<organism evidence="13 14">
    <name type="scientific">Halothiobacillus neapolitanus (strain ATCC 23641 / DSM 15147 / CIP 104769 / NCIMB 8539 / c2)</name>
    <name type="common">Thiobacillus neapolitanus</name>
    <dbReference type="NCBI Taxonomy" id="555778"/>
    <lineage>
        <taxon>Bacteria</taxon>
        <taxon>Pseudomonadati</taxon>
        <taxon>Pseudomonadota</taxon>
        <taxon>Gammaproteobacteria</taxon>
        <taxon>Chromatiales</taxon>
        <taxon>Halothiobacillaceae</taxon>
        <taxon>Halothiobacillus</taxon>
    </lineage>
</organism>
<dbReference type="PANTHER" id="PTHR43840:SF41">
    <property type="entry name" value="CATION-EFFLUX PUMP FIEF"/>
    <property type="match status" value="1"/>
</dbReference>
<dbReference type="Gene3D" id="3.30.70.1350">
    <property type="entry name" value="Cation efflux protein, cytoplasmic domain"/>
    <property type="match status" value="1"/>
</dbReference>
<dbReference type="EMBL" id="CP001801">
    <property type="protein sequence ID" value="ACX96013.1"/>
    <property type="molecule type" value="Genomic_DNA"/>
</dbReference>
<dbReference type="KEGG" id="hna:Hneap_1177"/>
<dbReference type="InterPro" id="IPR058533">
    <property type="entry name" value="Cation_efflux_TM"/>
</dbReference>
<evidence type="ECO:0000256" key="3">
    <source>
        <dbReference type="ARBA" id="ARBA00022448"/>
    </source>
</evidence>
<evidence type="ECO:0000256" key="9">
    <source>
        <dbReference type="ARBA" id="ARBA00023136"/>
    </source>
</evidence>
<keyword evidence="8 10" id="KW-1133">Transmembrane helix</keyword>
<evidence type="ECO:0000256" key="7">
    <source>
        <dbReference type="ARBA" id="ARBA00022906"/>
    </source>
</evidence>
<feature type="transmembrane region" description="Helical" evidence="10">
    <location>
        <begin position="81"/>
        <end position="102"/>
    </location>
</feature>
<evidence type="ECO:0000256" key="6">
    <source>
        <dbReference type="ARBA" id="ARBA00022692"/>
    </source>
</evidence>
<keyword evidence="5" id="KW-0408">Iron</keyword>
<gene>
    <name evidence="13" type="ordered locus">Hneap_1177</name>
</gene>
<dbReference type="GO" id="GO:0005886">
    <property type="term" value="C:plasma membrane"/>
    <property type="evidence" value="ECO:0007669"/>
    <property type="project" value="TreeGrafter"/>
</dbReference>
<dbReference type="FunFam" id="1.20.1510.10:FF:000001">
    <property type="entry name" value="Ferrous-iron efflux pump FieF"/>
    <property type="match status" value="1"/>
</dbReference>
<comment type="similarity">
    <text evidence="2">Belongs to the cation diffusion facilitator (CDF) transporter (TC 2.A.4) family. FieF subfamily.</text>
</comment>
<dbReference type="InterPro" id="IPR050291">
    <property type="entry name" value="CDF_Transporter"/>
</dbReference>
<protein>
    <submittedName>
        <fullName evidence="13">Cation diffusion facilitator family transporter</fullName>
    </submittedName>
</protein>
<feature type="transmembrane region" description="Helical" evidence="10">
    <location>
        <begin position="181"/>
        <end position="198"/>
    </location>
</feature>
<feature type="transmembrane region" description="Helical" evidence="10">
    <location>
        <begin position="39"/>
        <end position="60"/>
    </location>
</feature>
<dbReference type="InterPro" id="IPR027470">
    <property type="entry name" value="Cation_efflux_CTD"/>
</dbReference>
<dbReference type="RefSeq" id="WP_012824049.1">
    <property type="nucleotide sequence ID" value="NC_013422.1"/>
</dbReference>
<keyword evidence="7" id="KW-0864">Zinc transport</keyword>
<keyword evidence="3" id="KW-0813">Transport</keyword>
<feature type="domain" description="Cation efflux protein cytoplasmic" evidence="12">
    <location>
        <begin position="215"/>
        <end position="286"/>
    </location>
</feature>
<reference evidence="13 14" key="1">
    <citation type="submission" date="2009-10" db="EMBL/GenBank/DDBJ databases">
        <title>Complete sequence of Halothiobacillus neapolitanus c2.</title>
        <authorList>
            <consortium name="US DOE Joint Genome Institute"/>
            <person name="Lucas S."/>
            <person name="Copeland A."/>
            <person name="Lapidus A."/>
            <person name="Glavina del Rio T."/>
            <person name="Tice H."/>
            <person name="Bruce D."/>
            <person name="Goodwin L."/>
            <person name="Pitluck S."/>
            <person name="Davenport K."/>
            <person name="Brettin T."/>
            <person name="Detter J.C."/>
            <person name="Han C."/>
            <person name="Tapia R."/>
            <person name="Larimer F."/>
            <person name="Land M."/>
            <person name="Hauser L."/>
            <person name="Kyrpides N."/>
            <person name="Mikhailova N."/>
            <person name="Kerfeld C."/>
            <person name="Cannon G."/>
            <person name="Heinhort S."/>
        </authorList>
    </citation>
    <scope>NUCLEOTIDE SEQUENCE [LARGE SCALE GENOMIC DNA]</scope>
    <source>
        <strain evidence="14">ATCC 23641 / c2</strain>
    </source>
</reference>
<accession>D0KZZ0</accession>
<keyword evidence="7" id="KW-0406">Ion transport</keyword>
<dbReference type="Gene3D" id="1.20.1510.10">
    <property type="entry name" value="Cation efflux protein transmembrane domain"/>
    <property type="match status" value="1"/>
</dbReference>
<name>D0KZZ0_HALNC</name>
<evidence type="ECO:0000256" key="2">
    <source>
        <dbReference type="ARBA" id="ARBA00010212"/>
    </source>
</evidence>
<feature type="transmembrane region" description="Helical" evidence="10">
    <location>
        <begin position="12"/>
        <end position="33"/>
    </location>
</feature>
<dbReference type="Pfam" id="PF01545">
    <property type="entry name" value="Cation_efflux"/>
    <property type="match status" value="1"/>
</dbReference>
<dbReference type="OrthoDB" id="9806522at2"/>
<dbReference type="GO" id="GO:0015341">
    <property type="term" value="F:zinc efflux antiporter activity"/>
    <property type="evidence" value="ECO:0007669"/>
    <property type="project" value="TreeGrafter"/>
</dbReference>
<dbReference type="eggNOG" id="COG0053">
    <property type="taxonomic scope" value="Bacteria"/>
</dbReference>
<dbReference type="PANTHER" id="PTHR43840">
    <property type="entry name" value="MITOCHONDRIAL METAL TRANSPORTER 1-RELATED"/>
    <property type="match status" value="1"/>
</dbReference>
<dbReference type="InterPro" id="IPR002524">
    <property type="entry name" value="Cation_efflux"/>
</dbReference>
<proteinExistence type="inferred from homology"/>
<dbReference type="Proteomes" id="UP000009102">
    <property type="component" value="Chromosome"/>
</dbReference>
<dbReference type="STRING" id="555778.Hneap_1177"/>
<sequence length="308" mass="33343">MSLREEKLLRRVTLASVGVAILLIALKLVAAISTNAISMMASLIDSTMDLFASLVTLFAVRIALQPPDEDHRFGHGKAEPLAALAQATFIAGSGAFLLLEAVQRLVRPQAIETVDWGIAVMVISMIATAFLVLFQRHVIRVTQSPAIKADAAHYGSDFLINAATIAALLLAHQGIGWIDPIFGASVGGFILLSAWFVGRKAMDQLMDREVLDGSEARIHAIAVSHPRVEAADHIRTRMAGRIMIIQLYIYLQNDLDLAHAHVIGDEVAEKIQEIFPGADILIHEEPFHGTNAPSITKSETGPSIQEIV</sequence>
<feature type="transmembrane region" description="Helical" evidence="10">
    <location>
        <begin position="154"/>
        <end position="175"/>
    </location>
</feature>
<dbReference type="AlphaFoldDB" id="D0KZZ0"/>
<dbReference type="NCBIfam" id="TIGR01297">
    <property type="entry name" value="CDF"/>
    <property type="match status" value="1"/>
</dbReference>
<dbReference type="GO" id="GO:0006882">
    <property type="term" value="P:intracellular zinc ion homeostasis"/>
    <property type="evidence" value="ECO:0007669"/>
    <property type="project" value="TreeGrafter"/>
</dbReference>
<dbReference type="InterPro" id="IPR036837">
    <property type="entry name" value="Cation_efflux_CTD_sf"/>
</dbReference>
<evidence type="ECO:0000259" key="12">
    <source>
        <dbReference type="Pfam" id="PF16916"/>
    </source>
</evidence>
<evidence type="ECO:0000256" key="4">
    <source>
        <dbReference type="ARBA" id="ARBA00022475"/>
    </source>
</evidence>